<feature type="chain" id="PRO_5014498702" description="S-protein homolog" evidence="6">
    <location>
        <begin position="21"/>
        <end position="157"/>
    </location>
</feature>
<comment type="similarity">
    <text evidence="2 6">Belongs to the plant self-incompatibility (S1) protein family.</text>
</comment>
<reference evidence="8" key="3">
    <citation type="submission" date="2015-06" db="UniProtKB">
        <authorList>
            <consortium name="EnsemblPlants"/>
        </authorList>
    </citation>
    <scope>IDENTIFICATION</scope>
    <source>
        <strain evidence="8">cv. Jemalong A17</strain>
    </source>
</reference>
<evidence type="ECO:0000256" key="4">
    <source>
        <dbReference type="ARBA" id="ARBA00022525"/>
    </source>
</evidence>
<evidence type="ECO:0000313" key="7">
    <source>
        <dbReference type="EMBL" id="KEH16601.1"/>
    </source>
</evidence>
<dbReference type="InterPro" id="IPR010264">
    <property type="entry name" value="Self-incomp_S1"/>
</dbReference>
<keyword evidence="3 6" id="KW-0713">Self-incompatibility</keyword>
<reference evidence="7 9" key="1">
    <citation type="journal article" date="2011" name="Nature">
        <title>The Medicago genome provides insight into the evolution of rhizobial symbioses.</title>
        <authorList>
            <person name="Young N.D."/>
            <person name="Debelle F."/>
            <person name="Oldroyd G.E."/>
            <person name="Geurts R."/>
            <person name="Cannon S.B."/>
            <person name="Udvardi M.K."/>
            <person name="Benedito V.A."/>
            <person name="Mayer K.F."/>
            <person name="Gouzy J."/>
            <person name="Schoof H."/>
            <person name="Van de Peer Y."/>
            <person name="Proost S."/>
            <person name="Cook D.R."/>
            <person name="Meyers B.C."/>
            <person name="Spannagl M."/>
            <person name="Cheung F."/>
            <person name="De Mita S."/>
            <person name="Krishnakumar V."/>
            <person name="Gundlach H."/>
            <person name="Zhou S."/>
            <person name="Mudge J."/>
            <person name="Bharti A.K."/>
            <person name="Murray J.D."/>
            <person name="Naoumkina M.A."/>
            <person name="Rosen B."/>
            <person name="Silverstein K.A."/>
            <person name="Tang H."/>
            <person name="Rombauts S."/>
            <person name="Zhao P.X."/>
            <person name="Zhou P."/>
            <person name="Barbe V."/>
            <person name="Bardou P."/>
            <person name="Bechner M."/>
            <person name="Bellec A."/>
            <person name="Berger A."/>
            <person name="Berges H."/>
            <person name="Bidwell S."/>
            <person name="Bisseling T."/>
            <person name="Choisne N."/>
            <person name="Couloux A."/>
            <person name="Denny R."/>
            <person name="Deshpande S."/>
            <person name="Dai X."/>
            <person name="Doyle J.J."/>
            <person name="Dudez A.M."/>
            <person name="Farmer A.D."/>
            <person name="Fouteau S."/>
            <person name="Franken C."/>
            <person name="Gibelin C."/>
            <person name="Gish J."/>
            <person name="Goldstein S."/>
            <person name="Gonzalez A.J."/>
            <person name="Green P.J."/>
            <person name="Hallab A."/>
            <person name="Hartog M."/>
            <person name="Hua A."/>
            <person name="Humphray S.J."/>
            <person name="Jeong D.H."/>
            <person name="Jing Y."/>
            <person name="Jocker A."/>
            <person name="Kenton S.M."/>
            <person name="Kim D.J."/>
            <person name="Klee K."/>
            <person name="Lai H."/>
            <person name="Lang C."/>
            <person name="Lin S."/>
            <person name="Macmil S.L."/>
            <person name="Magdelenat G."/>
            <person name="Matthews L."/>
            <person name="McCorrison J."/>
            <person name="Monaghan E.L."/>
            <person name="Mun J.H."/>
            <person name="Najar F.Z."/>
            <person name="Nicholson C."/>
            <person name="Noirot C."/>
            <person name="O'Bleness M."/>
            <person name="Paule C.R."/>
            <person name="Poulain J."/>
            <person name="Prion F."/>
            <person name="Qin B."/>
            <person name="Qu C."/>
            <person name="Retzel E.F."/>
            <person name="Riddle C."/>
            <person name="Sallet E."/>
            <person name="Samain S."/>
            <person name="Samson N."/>
            <person name="Sanders I."/>
            <person name="Saurat O."/>
            <person name="Scarpelli C."/>
            <person name="Schiex T."/>
            <person name="Segurens B."/>
            <person name="Severin A.J."/>
            <person name="Sherrier D.J."/>
            <person name="Shi R."/>
            <person name="Sims S."/>
            <person name="Singer S.R."/>
            <person name="Sinharoy S."/>
            <person name="Sterck L."/>
            <person name="Viollet A."/>
            <person name="Wang B.B."/>
            <person name="Wang K."/>
            <person name="Wang M."/>
            <person name="Wang X."/>
            <person name="Warfsmann J."/>
            <person name="Weissenbach J."/>
            <person name="White D.D."/>
            <person name="White J.D."/>
            <person name="Wiley G.B."/>
            <person name="Wincker P."/>
            <person name="Xing Y."/>
            <person name="Yang L."/>
            <person name="Yao Z."/>
            <person name="Ying F."/>
            <person name="Zhai J."/>
            <person name="Zhou L."/>
            <person name="Zuber A."/>
            <person name="Denarie J."/>
            <person name="Dixon R.A."/>
            <person name="May G.D."/>
            <person name="Schwartz D.C."/>
            <person name="Rogers J."/>
            <person name="Quetier F."/>
            <person name="Town C.D."/>
            <person name="Roe B.A."/>
        </authorList>
    </citation>
    <scope>NUCLEOTIDE SEQUENCE [LARGE SCALE GENOMIC DNA]</scope>
    <source>
        <strain evidence="7">A17</strain>
        <strain evidence="8 9">cv. Jemalong A17</strain>
    </source>
</reference>
<gene>
    <name evidence="7" type="ORF">MTR_0136s0030</name>
</gene>
<evidence type="ECO:0000313" key="9">
    <source>
        <dbReference type="Proteomes" id="UP000002051"/>
    </source>
</evidence>
<dbReference type="PANTHER" id="PTHR31232:SF43">
    <property type="entry name" value="S-PROTEIN HOMOLOG 29-RELATED"/>
    <property type="match status" value="1"/>
</dbReference>
<protein>
    <recommendedName>
        <fullName evidence="6">S-protein homolog</fullName>
    </recommendedName>
</protein>
<keyword evidence="5 6" id="KW-0732">Signal</keyword>
<feature type="signal peptide" evidence="6">
    <location>
        <begin position="1"/>
        <end position="20"/>
    </location>
</feature>
<dbReference type="Pfam" id="PF05938">
    <property type="entry name" value="Self-incomp_S1"/>
    <property type="match status" value="1"/>
</dbReference>
<dbReference type="GO" id="GO:0005576">
    <property type="term" value="C:extracellular region"/>
    <property type="evidence" value="ECO:0007669"/>
    <property type="project" value="UniProtKB-SubCell"/>
</dbReference>
<dbReference type="GO" id="GO:0060320">
    <property type="term" value="P:rejection of self pollen"/>
    <property type="evidence" value="ECO:0007669"/>
    <property type="project" value="UniProtKB-KW"/>
</dbReference>
<sequence length="157" mass="18146">MISISKVVLTISILLTILVALQFQEGESNIFHKKRVFVYITSNITDAQLGVHCREKDNDLGLHNLNFGETYSFSFRPVIFIEAKLYFCGFSWMNELKRFDIYVESRDDKDCKGECRWKIDKSGPCKLKGDDTECFPWKPNNVTEGRQLGEENSTLTM</sequence>
<accession>A0A072THB4</accession>
<evidence type="ECO:0000313" key="8">
    <source>
        <dbReference type="EnsemblPlants" id="KEH16601"/>
    </source>
</evidence>
<dbReference type="AlphaFoldDB" id="A0A072THB4"/>
<dbReference type="Proteomes" id="UP000002051">
    <property type="component" value="Unassembled WGS sequence"/>
</dbReference>
<evidence type="ECO:0000256" key="1">
    <source>
        <dbReference type="ARBA" id="ARBA00004613"/>
    </source>
</evidence>
<proteinExistence type="inferred from homology"/>
<dbReference type="PANTHER" id="PTHR31232">
    <property type="match status" value="1"/>
</dbReference>
<name>A0A072THB4_MEDTR</name>
<evidence type="ECO:0000256" key="6">
    <source>
        <dbReference type="RuleBase" id="RU367044"/>
    </source>
</evidence>
<evidence type="ECO:0000256" key="3">
    <source>
        <dbReference type="ARBA" id="ARBA00022471"/>
    </source>
</evidence>
<reference evidence="7 9" key="2">
    <citation type="journal article" date="2014" name="BMC Genomics">
        <title>An improved genome release (version Mt4.0) for the model legume Medicago truncatula.</title>
        <authorList>
            <person name="Tang H."/>
            <person name="Krishnakumar V."/>
            <person name="Bidwell S."/>
            <person name="Rosen B."/>
            <person name="Chan A."/>
            <person name="Zhou S."/>
            <person name="Gentzbittel L."/>
            <person name="Childs K.L."/>
            <person name="Yandell M."/>
            <person name="Gundlach H."/>
            <person name="Mayer K.F."/>
            <person name="Schwartz D.C."/>
            <person name="Town C.D."/>
        </authorList>
    </citation>
    <scope>GENOME REANNOTATION</scope>
    <source>
        <strain evidence="7">A17</strain>
        <strain evidence="8 9">cv. Jemalong A17</strain>
    </source>
</reference>
<dbReference type="HOGENOM" id="CLU_125658_0_0_1"/>
<keyword evidence="9" id="KW-1185">Reference proteome</keyword>
<evidence type="ECO:0000256" key="5">
    <source>
        <dbReference type="ARBA" id="ARBA00022729"/>
    </source>
</evidence>
<dbReference type="EnsemblPlants" id="KEH16601">
    <property type="protein sequence ID" value="KEH16601"/>
    <property type="gene ID" value="MTR_0136s0030"/>
</dbReference>
<dbReference type="EMBL" id="KL402861">
    <property type="protein sequence ID" value="KEH16601.1"/>
    <property type="molecule type" value="Genomic_DNA"/>
</dbReference>
<keyword evidence="4 6" id="KW-0964">Secreted</keyword>
<organism evidence="7 9">
    <name type="scientific">Medicago truncatula</name>
    <name type="common">Barrel medic</name>
    <name type="synonym">Medicago tribuloides</name>
    <dbReference type="NCBI Taxonomy" id="3880"/>
    <lineage>
        <taxon>Eukaryota</taxon>
        <taxon>Viridiplantae</taxon>
        <taxon>Streptophyta</taxon>
        <taxon>Embryophyta</taxon>
        <taxon>Tracheophyta</taxon>
        <taxon>Spermatophyta</taxon>
        <taxon>Magnoliopsida</taxon>
        <taxon>eudicotyledons</taxon>
        <taxon>Gunneridae</taxon>
        <taxon>Pentapetalae</taxon>
        <taxon>rosids</taxon>
        <taxon>fabids</taxon>
        <taxon>Fabales</taxon>
        <taxon>Fabaceae</taxon>
        <taxon>Papilionoideae</taxon>
        <taxon>50 kb inversion clade</taxon>
        <taxon>NPAAA clade</taxon>
        <taxon>Hologalegina</taxon>
        <taxon>IRL clade</taxon>
        <taxon>Trifolieae</taxon>
        <taxon>Medicago</taxon>
    </lineage>
</organism>
<comment type="subcellular location">
    <subcellularLocation>
        <location evidence="1 6">Secreted</location>
    </subcellularLocation>
</comment>
<evidence type="ECO:0000256" key="2">
    <source>
        <dbReference type="ARBA" id="ARBA00005581"/>
    </source>
</evidence>